<dbReference type="Proteomes" id="UP001149090">
    <property type="component" value="Unassembled WGS sequence"/>
</dbReference>
<name>A0A9Q0L9S0_ANAIG</name>
<sequence>MKQKMDLNICIYFEKGLPKFGEIAKIKHLLFLHEKLPENFDFYLENCPQKFKKELTTFQIEVLKASFININTYEFLKVLKRLIRNIHEGLISQNLMKNFLLLVIKDQELEIYNQIDDYFDKKNIIYLGNCIPLYNFCSELILMK</sequence>
<keyword evidence="2" id="KW-1185">Reference proteome</keyword>
<proteinExistence type="predicted"/>
<evidence type="ECO:0000313" key="2">
    <source>
        <dbReference type="Proteomes" id="UP001149090"/>
    </source>
</evidence>
<organism evidence="1 2">
    <name type="scientific">Anaeramoeba ignava</name>
    <name type="common">Anaerobic marine amoeba</name>
    <dbReference type="NCBI Taxonomy" id="1746090"/>
    <lineage>
        <taxon>Eukaryota</taxon>
        <taxon>Metamonada</taxon>
        <taxon>Anaeramoebidae</taxon>
        <taxon>Anaeramoeba</taxon>
    </lineage>
</organism>
<reference evidence="1" key="1">
    <citation type="submission" date="2022-10" db="EMBL/GenBank/DDBJ databases">
        <title>Novel sulphate-reducing endosymbionts in the free-living metamonad Anaeramoeba.</title>
        <authorList>
            <person name="Jerlstrom-Hultqvist J."/>
            <person name="Cepicka I."/>
            <person name="Gallot-Lavallee L."/>
            <person name="Salas-Leiva D."/>
            <person name="Curtis B.A."/>
            <person name="Zahonova K."/>
            <person name="Pipaliya S."/>
            <person name="Dacks J."/>
            <person name="Roger A.J."/>
        </authorList>
    </citation>
    <scope>NUCLEOTIDE SEQUENCE</scope>
    <source>
        <strain evidence="1">BMAN</strain>
    </source>
</reference>
<comment type="caution">
    <text evidence="1">The sequence shown here is derived from an EMBL/GenBank/DDBJ whole genome shotgun (WGS) entry which is preliminary data.</text>
</comment>
<accession>A0A9Q0L9S0</accession>
<dbReference type="AlphaFoldDB" id="A0A9Q0L9S0"/>
<gene>
    <name evidence="1" type="ORF">M0811_12373</name>
</gene>
<dbReference type="EMBL" id="JAPDFW010000116">
    <property type="protein sequence ID" value="KAJ5068389.1"/>
    <property type="molecule type" value="Genomic_DNA"/>
</dbReference>
<evidence type="ECO:0000313" key="1">
    <source>
        <dbReference type="EMBL" id="KAJ5068389.1"/>
    </source>
</evidence>
<protein>
    <submittedName>
        <fullName evidence="1">Uncharacterized protein</fullName>
    </submittedName>
</protein>